<dbReference type="EMBL" id="KC733827">
    <property type="protein sequence ID" value="AGK83098.1"/>
    <property type="molecule type" value="Genomic_DNA"/>
</dbReference>
<feature type="transmembrane region" description="Helical" evidence="7">
    <location>
        <begin position="162"/>
        <end position="183"/>
    </location>
</feature>
<evidence type="ECO:0000256" key="2">
    <source>
        <dbReference type="ARBA" id="ARBA00022692"/>
    </source>
</evidence>
<dbReference type="PANTHER" id="PTHR22773">
    <property type="entry name" value="NADH DEHYDROGENASE"/>
    <property type="match status" value="1"/>
</dbReference>
<sequence>MMHESLLGLDCTLNILFVVVYGLLQCGTSFPKSNGIQLLTIFAMLSAVPHETQPLILCVISILSIMLFRGFFPLVFFMFSFFGNLYAIAVCSVLAIYVCFELQSLCLVILSKVSSNNTNKLFVYKAALKYLLFSVIAGSVLLFYTSLIFAQTGVLDCYTMPVYFFMLFKIGAAPFHMYMLELFTVVPRALALYLTTIPKYSVIVLLCSLNIDCSLTAFALSSLAIGSLSAFQGVFLRNLILYSSVTEIGLILLVLNQGFTGAAIIAITLYFMGTFLLWNSSNNKVIAIATMSTAGLPPLAGFFGKVQLLTGVVETGNGNALAMLLLAQFIAFVAYLRIIRIYLINYANNSISQLSFNINNQLSAIFITLLIFLSNYLIKPFLLV</sequence>
<dbReference type="InterPro" id="IPR001750">
    <property type="entry name" value="ND/Mrp_TM"/>
</dbReference>
<keyword evidence="3" id="KW-1278">Translocase</keyword>
<protein>
    <submittedName>
        <fullName evidence="9">NADH dehydrogenase subunit 2</fullName>
    </submittedName>
</protein>
<keyword evidence="5" id="KW-0520">NAD</keyword>
<feature type="transmembrane region" description="Helical" evidence="7">
    <location>
        <begin position="217"/>
        <end position="236"/>
    </location>
</feature>
<dbReference type="Pfam" id="PF00361">
    <property type="entry name" value="Proton_antipo_M"/>
    <property type="match status" value="2"/>
</dbReference>
<dbReference type="GeneID" id="17961124"/>
<reference evidence="9" key="1">
    <citation type="journal article" date="2013" name="Genome Biol. Evol.">
        <title>Palindromic genes in the linear mitochondrial genome of the nonphotosynthetic green alga Polytomella magna.</title>
        <authorList>
            <person name="Smith D.R."/>
            <person name="Hua J."/>
            <person name="Archibald J.M."/>
            <person name="Lee R.W."/>
        </authorList>
    </citation>
    <scope>NUCLEOTIDE SEQUENCE</scope>
    <source>
        <strain evidence="9">SAG 63-9</strain>
    </source>
</reference>
<organism evidence="9">
    <name type="scientific">Polytomella magna</name>
    <dbReference type="NCBI Taxonomy" id="353565"/>
    <lineage>
        <taxon>Eukaryota</taxon>
        <taxon>Viridiplantae</taxon>
        <taxon>Chlorophyta</taxon>
        <taxon>core chlorophytes</taxon>
        <taxon>Chlorophyceae</taxon>
        <taxon>CS clade</taxon>
        <taxon>Chlamydomonadales</taxon>
        <taxon>Chlamydomonadaceae</taxon>
        <taxon>Polytomella</taxon>
    </lineage>
</organism>
<feature type="domain" description="NADH:quinone oxidoreductase/Mrp antiporter transmembrane" evidence="8">
    <location>
        <begin position="285"/>
        <end position="328"/>
    </location>
</feature>
<dbReference type="RefSeq" id="YP_008963669.1">
    <property type="nucleotide sequence ID" value="NC_023091.1"/>
</dbReference>
<keyword evidence="6 7" id="KW-0472">Membrane</keyword>
<evidence type="ECO:0000256" key="7">
    <source>
        <dbReference type="SAM" id="Phobius"/>
    </source>
</evidence>
<evidence type="ECO:0000256" key="4">
    <source>
        <dbReference type="ARBA" id="ARBA00022989"/>
    </source>
</evidence>
<dbReference type="AlphaFoldDB" id="V5JDX2"/>
<feature type="transmembrane region" description="Helical" evidence="7">
    <location>
        <begin position="248"/>
        <end position="273"/>
    </location>
</feature>
<evidence type="ECO:0000259" key="8">
    <source>
        <dbReference type="Pfam" id="PF00361"/>
    </source>
</evidence>
<feature type="domain" description="NADH:quinone oxidoreductase/Mrp antiporter transmembrane" evidence="8">
    <location>
        <begin position="92"/>
        <end position="275"/>
    </location>
</feature>
<evidence type="ECO:0000256" key="3">
    <source>
        <dbReference type="ARBA" id="ARBA00022967"/>
    </source>
</evidence>
<dbReference type="GO" id="GO:0016020">
    <property type="term" value="C:membrane"/>
    <property type="evidence" value="ECO:0007669"/>
    <property type="project" value="UniProtKB-SubCell"/>
</dbReference>
<feature type="transmembrane region" description="Helical" evidence="7">
    <location>
        <begin position="318"/>
        <end position="338"/>
    </location>
</feature>
<feature type="transmembrane region" description="Helical" evidence="7">
    <location>
        <begin position="358"/>
        <end position="378"/>
    </location>
</feature>
<feature type="transmembrane region" description="Helical" evidence="7">
    <location>
        <begin position="130"/>
        <end position="150"/>
    </location>
</feature>
<evidence type="ECO:0000313" key="9">
    <source>
        <dbReference type="EMBL" id="AGK83098.1"/>
    </source>
</evidence>
<feature type="transmembrane region" description="Helical" evidence="7">
    <location>
        <begin position="55"/>
        <end position="79"/>
    </location>
</feature>
<gene>
    <name evidence="9" type="primary">nad2</name>
</gene>
<feature type="transmembrane region" description="Helical" evidence="7">
    <location>
        <begin position="285"/>
        <end position="306"/>
    </location>
</feature>
<feature type="transmembrane region" description="Helical" evidence="7">
    <location>
        <begin position="85"/>
        <end position="110"/>
    </location>
</feature>
<comment type="subcellular location">
    <subcellularLocation>
        <location evidence="1">Membrane</location>
        <topology evidence="1">Multi-pass membrane protein</topology>
    </subcellularLocation>
</comment>
<evidence type="ECO:0000256" key="1">
    <source>
        <dbReference type="ARBA" id="ARBA00004141"/>
    </source>
</evidence>
<geneLocation type="mitochondrion" evidence="9"/>
<proteinExistence type="predicted"/>
<evidence type="ECO:0000256" key="5">
    <source>
        <dbReference type="ARBA" id="ARBA00023027"/>
    </source>
</evidence>
<accession>V5JDX2</accession>
<feature type="transmembrane region" description="Helical" evidence="7">
    <location>
        <begin position="7"/>
        <end position="24"/>
    </location>
</feature>
<keyword evidence="2 7" id="KW-0812">Transmembrane</keyword>
<evidence type="ECO:0000256" key="6">
    <source>
        <dbReference type="ARBA" id="ARBA00023136"/>
    </source>
</evidence>
<name>V5JDX2_9CHLO</name>
<keyword evidence="4 7" id="KW-1133">Transmembrane helix</keyword>
<keyword evidence="9" id="KW-0496">Mitochondrion</keyword>